<keyword evidence="4" id="KW-1185">Reference proteome</keyword>
<name>A0A0C9W311_SPHS4</name>
<evidence type="ECO:0000313" key="3">
    <source>
        <dbReference type="EMBL" id="KIJ45421.1"/>
    </source>
</evidence>
<feature type="domain" description="DUF6533" evidence="2">
    <location>
        <begin position="21"/>
        <end position="65"/>
    </location>
</feature>
<evidence type="ECO:0000256" key="1">
    <source>
        <dbReference type="SAM" id="Phobius"/>
    </source>
</evidence>
<proteinExistence type="predicted"/>
<dbReference type="InterPro" id="IPR045340">
    <property type="entry name" value="DUF6533"/>
</dbReference>
<dbReference type="Pfam" id="PF20151">
    <property type="entry name" value="DUF6533"/>
    <property type="match status" value="1"/>
</dbReference>
<keyword evidence="1" id="KW-1133">Transmembrane helix</keyword>
<evidence type="ECO:0000259" key="2">
    <source>
        <dbReference type="Pfam" id="PF20151"/>
    </source>
</evidence>
<keyword evidence="1" id="KW-0472">Membrane</keyword>
<feature type="transmembrane region" description="Helical" evidence="1">
    <location>
        <begin position="12"/>
        <end position="32"/>
    </location>
</feature>
<dbReference type="HOGENOM" id="CLU_065006_0_0_1"/>
<protein>
    <recommendedName>
        <fullName evidence="2">DUF6533 domain-containing protein</fullName>
    </recommendedName>
</protein>
<feature type="transmembrane region" description="Helical" evidence="1">
    <location>
        <begin position="52"/>
        <end position="74"/>
    </location>
</feature>
<accession>A0A0C9W311</accession>
<dbReference type="AlphaFoldDB" id="A0A0C9W311"/>
<keyword evidence="1" id="KW-0812">Transmembrane</keyword>
<gene>
    <name evidence="3" type="ORF">M422DRAFT_251192</name>
</gene>
<organism evidence="3 4">
    <name type="scientific">Sphaerobolus stellatus (strain SS14)</name>
    <dbReference type="NCBI Taxonomy" id="990650"/>
    <lineage>
        <taxon>Eukaryota</taxon>
        <taxon>Fungi</taxon>
        <taxon>Dikarya</taxon>
        <taxon>Basidiomycota</taxon>
        <taxon>Agaricomycotina</taxon>
        <taxon>Agaricomycetes</taxon>
        <taxon>Phallomycetidae</taxon>
        <taxon>Geastrales</taxon>
        <taxon>Sphaerobolaceae</taxon>
        <taxon>Sphaerobolus</taxon>
    </lineage>
</organism>
<reference evidence="3 4" key="1">
    <citation type="submission" date="2014-06" db="EMBL/GenBank/DDBJ databases">
        <title>Evolutionary Origins and Diversification of the Mycorrhizal Mutualists.</title>
        <authorList>
            <consortium name="DOE Joint Genome Institute"/>
            <consortium name="Mycorrhizal Genomics Consortium"/>
            <person name="Kohler A."/>
            <person name="Kuo A."/>
            <person name="Nagy L.G."/>
            <person name="Floudas D."/>
            <person name="Copeland A."/>
            <person name="Barry K.W."/>
            <person name="Cichocki N."/>
            <person name="Veneault-Fourrey C."/>
            <person name="LaButti K."/>
            <person name="Lindquist E.A."/>
            <person name="Lipzen A."/>
            <person name="Lundell T."/>
            <person name="Morin E."/>
            <person name="Murat C."/>
            <person name="Riley R."/>
            <person name="Ohm R."/>
            <person name="Sun H."/>
            <person name="Tunlid A."/>
            <person name="Henrissat B."/>
            <person name="Grigoriev I.V."/>
            <person name="Hibbett D.S."/>
            <person name="Martin F."/>
        </authorList>
    </citation>
    <scope>NUCLEOTIDE SEQUENCE [LARGE SCALE GENOMIC DNA]</scope>
    <source>
        <strain evidence="3 4">SS14</strain>
    </source>
</reference>
<dbReference type="EMBL" id="KN837112">
    <property type="protein sequence ID" value="KIJ45421.1"/>
    <property type="molecule type" value="Genomic_DNA"/>
</dbReference>
<evidence type="ECO:0000313" key="4">
    <source>
        <dbReference type="Proteomes" id="UP000054279"/>
    </source>
</evidence>
<dbReference type="OrthoDB" id="2638860at2759"/>
<dbReference type="Proteomes" id="UP000054279">
    <property type="component" value="Unassembled WGS sequence"/>
</dbReference>
<sequence length="214" mass="23946">MSGPAVKQFIQTYFSVKALAYTDIAGLALFAYDSLLTLDNEVHLIWKRKLSFISVAYFLARYSTVILLLFPVMIDILDLVGLSDEYVTFHSLQRQMRVIAGADLSLEEAVSAILVCRFILQLREFNGRTQTVPSFHIQTKPGIRGHLSRLSEHIIEELGNQGMHDGWDSNENDQASVRDGNITELRITAEEFPWAVDGDSRAPVTVTATQASQV</sequence>